<dbReference type="AlphaFoldDB" id="A0AAW2RT11"/>
<reference evidence="10" key="1">
    <citation type="submission" date="2020-06" db="EMBL/GenBank/DDBJ databases">
        <authorList>
            <person name="Li T."/>
            <person name="Hu X."/>
            <person name="Zhang T."/>
            <person name="Song X."/>
            <person name="Zhang H."/>
            <person name="Dai N."/>
            <person name="Sheng W."/>
            <person name="Hou X."/>
            <person name="Wei L."/>
        </authorList>
    </citation>
    <scope>NUCLEOTIDE SEQUENCE</scope>
    <source>
        <strain evidence="10">KEN8</strain>
        <tissue evidence="10">Leaf</tissue>
    </source>
</reference>
<comment type="similarity">
    <text evidence="2 8">Belongs to the UDP-glycosyltransferase family.</text>
</comment>
<reference evidence="10" key="2">
    <citation type="journal article" date="2024" name="Plant">
        <title>Genomic evolution and insights into agronomic trait innovations of Sesamum species.</title>
        <authorList>
            <person name="Miao H."/>
            <person name="Wang L."/>
            <person name="Qu L."/>
            <person name="Liu H."/>
            <person name="Sun Y."/>
            <person name="Le M."/>
            <person name="Wang Q."/>
            <person name="Wei S."/>
            <person name="Zheng Y."/>
            <person name="Lin W."/>
            <person name="Duan Y."/>
            <person name="Cao H."/>
            <person name="Xiong S."/>
            <person name="Wang X."/>
            <person name="Wei L."/>
            <person name="Li C."/>
            <person name="Ma Q."/>
            <person name="Ju M."/>
            <person name="Zhao R."/>
            <person name="Li G."/>
            <person name="Mu C."/>
            <person name="Tian Q."/>
            <person name="Mei H."/>
            <person name="Zhang T."/>
            <person name="Gao T."/>
            <person name="Zhang H."/>
        </authorList>
    </citation>
    <scope>NUCLEOTIDE SEQUENCE</scope>
    <source>
        <strain evidence="10">KEN8</strain>
    </source>
</reference>
<dbReference type="PANTHER" id="PTHR11926:SF1553">
    <property type="entry name" value="GLYCOSYLTRANSFERASE"/>
    <property type="match status" value="1"/>
</dbReference>
<keyword evidence="4 8" id="KW-0808">Transferase</keyword>
<comment type="catalytic activity">
    <reaction evidence="6">
        <text>an anthocyanidin 3-O-beta-D-glucoside + UDP-alpha-D-glucose = an anthocyanidin 3,5-di-O-beta-D-glucoside + UDP + 2 H(+)</text>
        <dbReference type="Rhea" id="RHEA:35423"/>
        <dbReference type="ChEBI" id="CHEBI:15378"/>
        <dbReference type="ChEBI" id="CHEBI:16307"/>
        <dbReference type="ChEBI" id="CHEBI:57503"/>
        <dbReference type="ChEBI" id="CHEBI:58223"/>
        <dbReference type="ChEBI" id="CHEBI:58885"/>
        <dbReference type="EC" id="2.4.1.298"/>
    </reaction>
</comment>
<dbReference type="GO" id="GO:0080044">
    <property type="term" value="F:quercetin 7-O-glucosyltransferase activity"/>
    <property type="evidence" value="ECO:0007669"/>
    <property type="project" value="TreeGrafter"/>
</dbReference>
<dbReference type="EMBL" id="JACGWM010000003">
    <property type="protein sequence ID" value="KAL0383335.1"/>
    <property type="molecule type" value="Genomic_DNA"/>
</dbReference>
<evidence type="ECO:0000256" key="3">
    <source>
        <dbReference type="ARBA" id="ARBA00022676"/>
    </source>
</evidence>
<dbReference type="FunFam" id="3.40.50.2000:FF:000057">
    <property type="entry name" value="Glycosyltransferase"/>
    <property type="match status" value="1"/>
</dbReference>
<gene>
    <name evidence="10" type="ORF">Scaly_0620800</name>
</gene>
<protein>
    <recommendedName>
        <fullName evidence="9">Glycosyltransferase</fullName>
        <ecNumber evidence="9">2.4.1.-</ecNumber>
    </recommendedName>
</protein>
<evidence type="ECO:0000256" key="6">
    <source>
        <dbReference type="ARBA" id="ARBA00050360"/>
    </source>
</evidence>
<evidence type="ECO:0000256" key="8">
    <source>
        <dbReference type="RuleBase" id="RU003718"/>
    </source>
</evidence>
<dbReference type="EC" id="2.4.1.-" evidence="9"/>
<evidence type="ECO:0000256" key="7">
    <source>
        <dbReference type="ARBA" id="ARBA00056922"/>
    </source>
</evidence>
<dbReference type="InterPro" id="IPR002213">
    <property type="entry name" value="UDP_glucos_trans"/>
</dbReference>
<evidence type="ECO:0000256" key="5">
    <source>
        <dbReference type="ARBA" id="ARBA00022729"/>
    </source>
</evidence>
<name>A0AAW2RT11_9LAMI</name>
<dbReference type="GO" id="GO:0080043">
    <property type="term" value="F:quercetin 3-O-glucosyltransferase activity"/>
    <property type="evidence" value="ECO:0007669"/>
    <property type="project" value="TreeGrafter"/>
</dbReference>
<dbReference type="GO" id="GO:0102816">
    <property type="term" value="F:UDP-D-glucose:delphinidin 3-O-glucosyl-5-O-caffeoylglucoside -O-beta-D-glucosyltransferase activity"/>
    <property type="evidence" value="ECO:0007669"/>
    <property type="project" value="UniProtKB-EC"/>
</dbReference>
<comment type="function">
    <text evidence="7">Catalyzes the glucosylation at the O-5 position of anthocyanidin 3-glucosides to form anthocyanidin 3,5-di-O-glucosides using UDP-glucose as sugar donor. Anthocyanidin 3,5-di-O-glucosides are molecules that are responsible for pigmentation. Also acts on anthocyanidin 3-O-(6-O-malonylglucoside). Much less active with hydroxycinnamoylglucose derivatives. No activity in the absence of the 3-O-glucoside group.</text>
</comment>
<evidence type="ECO:0000313" key="10">
    <source>
        <dbReference type="EMBL" id="KAL0383335.1"/>
    </source>
</evidence>
<dbReference type="Gene3D" id="3.40.50.2000">
    <property type="entry name" value="Glycogen Phosphorylase B"/>
    <property type="match status" value="2"/>
</dbReference>
<dbReference type="PANTHER" id="PTHR11926">
    <property type="entry name" value="GLUCOSYL/GLUCURONOSYL TRANSFERASES"/>
    <property type="match status" value="1"/>
</dbReference>
<comment type="caution">
    <text evidence="10">The sequence shown here is derived from an EMBL/GenBank/DDBJ whole genome shotgun (WGS) entry which is preliminary data.</text>
</comment>
<organism evidence="10">
    <name type="scientific">Sesamum calycinum</name>
    <dbReference type="NCBI Taxonomy" id="2727403"/>
    <lineage>
        <taxon>Eukaryota</taxon>
        <taxon>Viridiplantae</taxon>
        <taxon>Streptophyta</taxon>
        <taxon>Embryophyta</taxon>
        <taxon>Tracheophyta</taxon>
        <taxon>Spermatophyta</taxon>
        <taxon>Magnoliopsida</taxon>
        <taxon>eudicotyledons</taxon>
        <taxon>Gunneridae</taxon>
        <taxon>Pentapetalae</taxon>
        <taxon>asterids</taxon>
        <taxon>lamiids</taxon>
        <taxon>Lamiales</taxon>
        <taxon>Pedaliaceae</taxon>
        <taxon>Sesamum</taxon>
    </lineage>
</organism>
<dbReference type="SUPFAM" id="SSF53756">
    <property type="entry name" value="UDP-Glycosyltransferase/glycogen phosphorylase"/>
    <property type="match status" value="1"/>
</dbReference>
<proteinExistence type="inferred from homology"/>
<comment type="pathway">
    <text evidence="1">Pigment biosynthesis; anthocyanin biosynthesis.</text>
</comment>
<evidence type="ECO:0000256" key="4">
    <source>
        <dbReference type="ARBA" id="ARBA00022679"/>
    </source>
</evidence>
<accession>A0AAW2RT11</accession>
<evidence type="ECO:0000256" key="1">
    <source>
        <dbReference type="ARBA" id="ARBA00004935"/>
    </source>
</evidence>
<evidence type="ECO:0000256" key="2">
    <source>
        <dbReference type="ARBA" id="ARBA00009995"/>
    </source>
</evidence>
<dbReference type="Pfam" id="PF00201">
    <property type="entry name" value="UDPGT"/>
    <property type="match status" value="1"/>
</dbReference>
<sequence length="462" mass="51756">MDTKKANANEAAHCLILPYPIQGHINPMLQFAKRLSHERLKITLALTRFILKTIKGLSGGSISIGSISDGFDEGGRAQAKTHEEYRARFQQVGRETLMELLQALADSGSPVDCVVYDPFIPWVLDLAKGSGLLAAAFFTQSCAVDSIYHQVYCGELKVPVRGSEVVVVPGLPPLRPEDMPSFIYVHGSYPSAFEMVTGQFQNIDKADWIFVNTFYKLEEEVINCMSRTWKVKAIGPTIPSMYLDKRLHDDKEYGLNIFKTTTDVCTNWLSKKQHKSVIYISFGSLAQLSVEQIEELAYALTTLNKHFLWVVRSSELAKLPKNFSEESSEKGLIVSWCQQLEILAHDAVGCFVTHCGWNSTLEGLSLGVPIVAMPQWTDQSTNTKFVVDVWRVGIWAHADEKGLVREGEIRRCIKHVMEGDGEEIRENANKWKEMARDAVDEGGSSDRNIEEFVSTLVSSLKE</sequence>
<evidence type="ECO:0000256" key="9">
    <source>
        <dbReference type="RuleBase" id="RU362057"/>
    </source>
</evidence>
<dbReference type="CDD" id="cd03784">
    <property type="entry name" value="GT1_Gtf-like"/>
    <property type="match status" value="1"/>
</dbReference>
<dbReference type="InterPro" id="IPR035595">
    <property type="entry name" value="UDP_glycos_trans_CS"/>
</dbReference>
<dbReference type="FunFam" id="3.40.50.2000:FF:000019">
    <property type="entry name" value="Glycosyltransferase"/>
    <property type="match status" value="1"/>
</dbReference>
<keyword evidence="3 8" id="KW-0328">Glycosyltransferase</keyword>
<keyword evidence="5" id="KW-0732">Signal</keyword>
<dbReference type="PROSITE" id="PS00375">
    <property type="entry name" value="UDPGT"/>
    <property type="match status" value="1"/>
</dbReference>